<evidence type="ECO:0000256" key="1">
    <source>
        <dbReference type="SAM" id="MobiDB-lite"/>
    </source>
</evidence>
<dbReference type="AlphaFoldDB" id="A0A7W8XSC5"/>
<organism evidence="4 5">
    <name type="scientific">Rhizobium paranaense</name>
    <dbReference type="NCBI Taxonomy" id="1650438"/>
    <lineage>
        <taxon>Bacteria</taxon>
        <taxon>Pseudomonadati</taxon>
        <taxon>Pseudomonadota</taxon>
        <taxon>Alphaproteobacteria</taxon>
        <taxon>Hyphomicrobiales</taxon>
        <taxon>Rhizobiaceae</taxon>
        <taxon>Rhizobium/Agrobacterium group</taxon>
        <taxon>Rhizobium</taxon>
    </lineage>
</organism>
<keyword evidence="5" id="KW-1185">Reference proteome</keyword>
<gene>
    <name evidence="4" type="ORF">GGD50_003346</name>
</gene>
<dbReference type="InterPro" id="IPR005090">
    <property type="entry name" value="RepC_N"/>
</dbReference>
<proteinExistence type="predicted"/>
<dbReference type="EMBL" id="JACHBI010000006">
    <property type="protein sequence ID" value="MBB5574717.1"/>
    <property type="molecule type" value="Genomic_DNA"/>
</dbReference>
<evidence type="ECO:0000259" key="3">
    <source>
        <dbReference type="Pfam" id="PF11800"/>
    </source>
</evidence>
<dbReference type="Pfam" id="PF03428">
    <property type="entry name" value="RP-C"/>
    <property type="match status" value="1"/>
</dbReference>
<dbReference type="Proteomes" id="UP000549882">
    <property type="component" value="Unassembled WGS sequence"/>
</dbReference>
<dbReference type="NCBIfam" id="NF040974">
    <property type="entry name" value="RepABC_RepC"/>
    <property type="match status" value="1"/>
</dbReference>
<dbReference type="InterPro" id="IPR047611">
    <property type="entry name" value="RepABC_RepC"/>
</dbReference>
<name>A0A7W8XSC5_9HYPH</name>
<dbReference type="InterPro" id="IPR021760">
    <property type="entry name" value="RepC_C"/>
</dbReference>
<protein>
    <submittedName>
        <fullName evidence="4">Replication initiation protein RepC</fullName>
    </submittedName>
</protein>
<feature type="region of interest" description="Disordered" evidence="1">
    <location>
        <begin position="267"/>
        <end position="306"/>
    </location>
</feature>
<comment type="caution">
    <text evidence="4">The sequence shown here is derived from an EMBL/GenBank/DDBJ whole genome shotgun (WGS) entry which is preliminary data.</text>
</comment>
<evidence type="ECO:0000313" key="5">
    <source>
        <dbReference type="Proteomes" id="UP000549882"/>
    </source>
</evidence>
<evidence type="ECO:0000259" key="2">
    <source>
        <dbReference type="Pfam" id="PF03428"/>
    </source>
</evidence>
<dbReference type="Pfam" id="PF11800">
    <property type="entry name" value="RP-C_C"/>
    <property type="match status" value="1"/>
</dbReference>
<dbReference type="RefSeq" id="WP_183938392.1">
    <property type="nucleotide sequence ID" value="NZ_JACHBI010000006.1"/>
</dbReference>
<feature type="domain" description="Plasmid replication protein C N-terminal" evidence="2">
    <location>
        <begin position="14"/>
        <end position="187"/>
    </location>
</feature>
<feature type="compositionally biased region" description="Basic and acidic residues" evidence="1">
    <location>
        <begin position="281"/>
        <end position="306"/>
    </location>
</feature>
<feature type="domain" description="Plasmid replication protein C C-terminal" evidence="3">
    <location>
        <begin position="326"/>
        <end position="426"/>
    </location>
</feature>
<evidence type="ECO:0000313" key="4">
    <source>
        <dbReference type="EMBL" id="MBB5574717.1"/>
    </source>
</evidence>
<dbReference type="NCBIfam" id="NF010396">
    <property type="entry name" value="PRK13824.1"/>
    <property type="match status" value="1"/>
</dbReference>
<accession>A0A7W8XSC5</accession>
<sequence length="436" mass="48301">MNNTNFITTPFGRRSMTLGMLSNQYDAKDIEPGKSIDKWKLFRALCEARNVYGISDRALAVLNALLSFYPENALSEENGLVVFPSNAQLSLRAHGIAPATLRRHLAALVAAGLLIRKDSPNGKRYARRDRSGEIDEAYGFSVASLIARADEIFAHAAVIVADRQRLRITKERLSICRRDITKLIETALQEQAPGDWMMIQATFQSMVEAIPRAPHIRDLDSVLEELEMLRSEIVIRLEKQLETQKQSAIESQTERHIQNTDLKNILESEPATSTQPVQDFMPDHTDNGSSSEKDSYRPSASMDDKRRLTVSEGSIIPSVQPLKSFPLDLVIQACPEVVSYGYGGRVQSWRDLMAAATVIRTMLGISPSAYQDACDIMGPQNAATVIACMLQRAEHINSAGGYLRNLTQRAQRGEFAIGPMLMALARSHSSIGRDAA</sequence>
<reference evidence="4 5" key="1">
    <citation type="submission" date="2020-08" db="EMBL/GenBank/DDBJ databases">
        <title>Genomic Encyclopedia of Type Strains, Phase IV (KMG-V): Genome sequencing to study the core and pangenomes of soil and plant-associated prokaryotes.</title>
        <authorList>
            <person name="Whitman W."/>
        </authorList>
    </citation>
    <scope>NUCLEOTIDE SEQUENCE [LARGE SCALE GENOMIC DNA]</scope>
    <source>
        <strain evidence="4 5">SEMIA 4064</strain>
    </source>
</reference>